<dbReference type="EMBL" id="ASPP01007571">
    <property type="protein sequence ID" value="ETO26920.1"/>
    <property type="molecule type" value="Genomic_DNA"/>
</dbReference>
<sequence length="350" mass="39437">MPDRLDSSRNGVIKKSKRTKHDSDESDNDSKGSDSSNDNDSDSNSDSDSDSDSDGRNKSKNLIEYRYFASNNKSQIQIQKPVLSKSSPTHKGLAMAEHQGRADVPPINEIHSALMNDRSRTRKHAASRSKQAKQHVLERKRRSIPGTETSPNSVFSPASATSSGSNISITNYSSGNNRKANSRKIIRNESVTYQTPSSKRSQKDVNIVVSATTTPIQAFEHDQLTNAGSKHTSNNDNTNHDSALWTIYVKWPKSFKFKQRTKQTNVLLSTNKILFIDPKDSTQRIWMQIRVVFTVKVESCFRRGKIINEDKTHEIFFTCVLKLNTKREQVNGLIRKVEQFGRSLMEASSK</sequence>
<feature type="region of interest" description="Disordered" evidence="1">
    <location>
        <begin position="78"/>
        <end position="106"/>
    </location>
</feature>
<evidence type="ECO:0000313" key="2">
    <source>
        <dbReference type="EMBL" id="ETO26920.1"/>
    </source>
</evidence>
<keyword evidence="3" id="KW-1185">Reference proteome</keyword>
<accession>X6NKX3</accession>
<feature type="compositionally biased region" description="Acidic residues" evidence="1">
    <location>
        <begin position="37"/>
        <end position="52"/>
    </location>
</feature>
<dbReference type="AlphaFoldDB" id="X6NKX3"/>
<organism evidence="2 3">
    <name type="scientific">Reticulomyxa filosa</name>
    <dbReference type="NCBI Taxonomy" id="46433"/>
    <lineage>
        <taxon>Eukaryota</taxon>
        <taxon>Sar</taxon>
        <taxon>Rhizaria</taxon>
        <taxon>Retaria</taxon>
        <taxon>Foraminifera</taxon>
        <taxon>Monothalamids</taxon>
        <taxon>Reticulomyxidae</taxon>
        <taxon>Reticulomyxa</taxon>
    </lineage>
</organism>
<reference evidence="2 3" key="1">
    <citation type="journal article" date="2013" name="Curr. Biol.">
        <title>The Genome of the Foraminiferan Reticulomyxa filosa.</title>
        <authorList>
            <person name="Glockner G."/>
            <person name="Hulsmann N."/>
            <person name="Schleicher M."/>
            <person name="Noegel A.A."/>
            <person name="Eichinger L."/>
            <person name="Gallinger C."/>
            <person name="Pawlowski J."/>
            <person name="Sierra R."/>
            <person name="Euteneuer U."/>
            <person name="Pillet L."/>
            <person name="Moustafa A."/>
            <person name="Platzer M."/>
            <person name="Groth M."/>
            <person name="Szafranski K."/>
            <person name="Schliwa M."/>
        </authorList>
    </citation>
    <scope>NUCLEOTIDE SEQUENCE [LARGE SCALE GENOMIC DNA]</scope>
</reference>
<feature type="compositionally biased region" description="Polar residues" evidence="1">
    <location>
        <begin position="146"/>
        <end position="179"/>
    </location>
</feature>
<dbReference type="Proteomes" id="UP000023152">
    <property type="component" value="Unassembled WGS sequence"/>
</dbReference>
<feature type="compositionally biased region" description="Polar residues" evidence="1">
    <location>
        <begin position="189"/>
        <end position="199"/>
    </location>
</feature>
<feature type="region of interest" description="Disordered" evidence="1">
    <location>
        <begin position="1"/>
        <end position="58"/>
    </location>
</feature>
<proteinExistence type="predicted"/>
<protein>
    <submittedName>
        <fullName evidence="2">Uncharacterized protein</fullName>
    </submittedName>
</protein>
<evidence type="ECO:0000256" key="1">
    <source>
        <dbReference type="SAM" id="MobiDB-lite"/>
    </source>
</evidence>
<evidence type="ECO:0000313" key="3">
    <source>
        <dbReference type="Proteomes" id="UP000023152"/>
    </source>
</evidence>
<comment type="caution">
    <text evidence="2">The sequence shown here is derived from an EMBL/GenBank/DDBJ whole genome shotgun (WGS) entry which is preliminary data.</text>
</comment>
<name>X6NKX3_RETFI</name>
<feature type="region of interest" description="Disordered" evidence="1">
    <location>
        <begin position="118"/>
        <end position="202"/>
    </location>
</feature>
<gene>
    <name evidence="2" type="ORF">RFI_10223</name>
</gene>
<feature type="compositionally biased region" description="Basic residues" evidence="1">
    <location>
        <begin position="120"/>
        <end position="143"/>
    </location>
</feature>
<feature type="compositionally biased region" description="Polar residues" evidence="1">
    <location>
        <begin position="78"/>
        <end position="89"/>
    </location>
</feature>